<proteinExistence type="predicted"/>
<name>A0ABR8D1J4_9NOST</name>
<accession>A0ABR8D1J4</accession>
<comment type="caution">
    <text evidence="1">The sequence shown here is derived from an EMBL/GenBank/DDBJ whole genome shotgun (WGS) entry which is preliminary data.</text>
</comment>
<keyword evidence="2" id="KW-1185">Reference proteome</keyword>
<organism evidence="1 2">
    <name type="scientific">Anabaena azotica FACHB-119</name>
    <dbReference type="NCBI Taxonomy" id="947527"/>
    <lineage>
        <taxon>Bacteria</taxon>
        <taxon>Bacillati</taxon>
        <taxon>Cyanobacteriota</taxon>
        <taxon>Cyanophyceae</taxon>
        <taxon>Nostocales</taxon>
        <taxon>Nostocaceae</taxon>
        <taxon>Anabaena</taxon>
        <taxon>Anabaena azotica</taxon>
    </lineage>
</organism>
<dbReference type="Proteomes" id="UP000661112">
    <property type="component" value="Unassembled WGS sequence"/>
</dbReference>
<evidence type="ECO:0000313" key="2">
    <source>
        <dbReference type="Proteomes" id="UP000661112"/>
    </source>
</evidence>
<sequence length="102" mass="11769">MSPYVDGVSEEVYAGVIAEWANKNPSFLVSILNRQNPSMRQSVLSSLDFGLGATNSHQRQKFENFLQRLSSDNPTLRDWHRRNRVYPKVNTKLSTKSILMWL</sequence>
<dbReference type="EMBL" id="JACJSG010000003">
    <property type="protein sequence ID" value="MBD2499628.1"/>
    <property type="molecule type" value="Genomic_DNA"/>
</dbReference>
<gene>
    <name evidence="1" type="ORF">H6G83_03165</name>
</gene>
<evidence type="ECO:0000313" key="1">
    <source>
        <dbReference type="EMBL" id="MBD2499628.1"/>
    </source>
</evidence>
<protein>
    <submittedName>
        <fullName evidence="1">Uncharacterized protein</fullName>
    </submittedName>
</protein>
<reference evidence="1 2" key="1">
    <citation type="journal article" date="2020" name="ISME J.">
        <title>Comparative genomics reveals insights into cyanobacterial evolution and habitat adaptation.</title>
        <authorList>
            <person name="Chen M.Y."/>
            <person name="Teng W.K."/>
            <person name="Zhao L."/>
            <person name="Hu C.X."/>
            <person name="Zhou Y.K."/>
            <person name="Han B.P."/>
            <person name="Song L.R."/>
            <person name="Shu W.S."/>
        </authorList>
    </citation>
    <scope>NUCLEOTIDE SEQUENCE [LARGE SCALE GENOMIC DNA]</scope>
    <source>
        <strain evidence="1 2">FACHB-119</strain>
    </source>
</reference>